<name>A0A4Y7SXQ2_COPMI</name>
<comment type="caution">
    <text evidence="2">The sequence shown here is derived from an EMBL/GenBank/DDBJ whole genome shotgun (WGS) entry which is preliminary data.</text>
</comment>
<dbReference type="EMBL" id="QPFP01000047">
    <property type="protein sequence ID" value="TEB26630.1"/>
    <property type="molecule type" value="Genomic_DNA"/>
</dbReference>
<organism evidence="2 3">
    <name type="scientific">Coprinellus micaceus</name>
    <name type="common">Glistening ink-cap mushroom</name>
    <name type="synonym">Coprinus micaceus</name>
    <dbReference type="NCBI Taxonomy" id="71717"/>
    <lineage>
        <taxon>Eukaryota</taxon>
        <taxon>Fungi</taxon>
        <taxon>Dikarya</taxon>
        <taxon>Basidiomycota</taxon>
        <taxon>Agaricomycotina</taxon>
        <taxon>Agaricomycetes</taxon>
        <taxon>Agaricomycetidae</taxon>
        <taxon>Agaricales</taxon>
        <taxon>Agaricineae</taxon>
        <taxon>Psathyrellaceae</taxon>
        <taxon>Coprinellus</taxon>
    </lineage>
</organism>
<keyword evidence="3" id="KW-1185">Reference proteome</keyword>
<evidence type="ECO:0000313" key="2">
    <source>
        <dbReference type="EMBL" id="TEB26630.1"/>
    </source>
</evidence>
<feature type="region of interest" description="Disordered" evidence="1">
    <location>
        <begin position="203"/>
        <end position="227"/>
    </location>
</feature>
<dbReference type="Proteomes" id="UP000298030">
    <property type="component" value="Unassembled WGS sequence"/>
</dbReference>
<sequence>MRALVGDNEEQFDVLFEAGLVSDKHLSILLDWPLERRGWFLACLSTSAFVRQALRSKILITTPSKAGYEEKKSVTWVEEVQVPKAADVVDTCPLPKRKFSGILRPSPEMEEKMTDPNEPIELLFSAMELGDNRRLFDDIVALIEKDGEPYILTYRPSREQFESIVKAIFKERILFERYENQWPIRFIIKRIARRMKNKPVDDHLVSTKPQKVPTAQPKIRKQTPPSCLKNASASSIRISYTCPIHPGVDVGKLSRKIHQLLHSRGLAELLPVFASVGIRDEAHLRQFCAFSDEDKDSIVDDCRQWGRPIDLNVFQRLALKVEFTMLAVGQLI</sequence>
<gene>
    <name evidence="2" type="ORF">FA13DRAFT_1030187</name>
</gene>
<protein>
    <submittedName>
        <fullName evidence="2">Uncharacterized protein</fullName>
    </submittedName>
</protein>
<reference evidence="2 3" key="1">
    <citation type="journal article" date="2019" name="Nat. Ecol. Evol.">
        <title>Megaphylogeny resolves global patterns of mushroom evolution.</title>
        <authorList>
            <person name="Varga T."/>
            <person name="Krizsan K."/>
            <person name="Foldi C."/>
            <person name="Dima B."/>
            <person name="Sanchez-Garcia M."/>
            <person name="Sanchez-Ramirez S."/>
            <person name="Szollosi G.J."/>
            <person name="Szarkandi J.G."/>
            <person name="Papp V."/>
            <person name="Albert L."/>
            <person name="Andreopoulos W."/>
            <person name="Angelini C."/>
            <person name="Antonin V."/>
            <person name="Barry K.W."/>
            <person name="Bougher N.L."/>
            <person name="Buchanan P."/>
            <person name="Buyck B."/>
            <person name="Bense V."/>
            <person name="Catcheside P."/>
            <person name="Chovatia M."/>
            <person name="Cooper J."/>
            <person name="Damon W."/>
            <person name="Desjardin D."/>
            <person name="Finy P."/>
            <person name="Geml J."/>
            <person name="Haridas S."/>
            <person name="Hughes K."/>
            <person name="Justo A."/>
            <person name="Karasinski D."/>
            <person name="Kautmanova I."/>
            <person name="Kiss B."/>
            <person name="Kocsube S."/>
            <person name="Kotiranta H."/>
            <person name="LaButti K.M."/>
            <person name="Lechner B.E."/>
            <person name="Liimatainen K."/>
            <person name="Lipzen A."/>
            <person name="Lukacs Z."/>
            <person name="Mihaltcheva S."/>
            <person name="Morgado L.N."/>
            <person name="Niskanen T."/>
            <person name="Noordeloos M.E."/>
            <person name="Ohm R.A."/>
            <person name="Ortiz-Santana B."/>
            <person name="Ovrebo C."/>
            <person name="Racz N."/>
            <person name="Riley R."/>
            <person name="Savchenko A."/>
            <person name="Shiryaev A."/>
            <person name="Soop K."/>
            <person name="Spirin V."/>
            <person name="Szebenyi C."/>
            <person name="Tomsovsky M."/>
            <person name="Tulloss R.E."/>
            <person name="Uehling J."/>
            <person name="Grigoriev I.V."/>
            <person name="Vagvolgyi C."/>
            <person name="Papp T."/>
            <person name="Martin F.M."/>
            <person name="Miettinen O."/>
            <person name="Hibbett D.S."/>
            <person name="Nagy L.G."/>
        </authorList>
    </citation>
    <scope>NUCLEOTIDE SEQUENCE [LARGE SCALE GENOMIC DNA]</scope>
    <source>
        <strain evidence="2 3">FP101781</strain>
    </source>
</reference>
<accession>A0A4Y7SXQ2</accession>
<proteinExistence type="predicted"/>
<evidence type="ECO:0000313" key="3">
    <source>
        <dbReference type="Proteomes" id="UP000298030"/>
    </source>
</evidence>
<dbReference type="AlphaFoldDB" id="A0A4Y7SXQ2"/>
<evidence type="ECO:0000256" key="1">
    <source>
        <dbReference type="SAM" id="MobiDB-lite"/>
    </source>
</evidence>
<dbReference type="OrthoDB" id="2987718at2759"/>